<accession>A0A6A5VRG2</accession>
<protein>
    <submittedName>
        <fullName evidence="1">Uncharacterized protein</fullName>
    </submittedName>
</protein>
<dbReference type="InterPro" id="IPR053185">
    <property type="entry name" value="SET_domain_protein"/>
</dbReference>
<proteinExistence type="predicted"/>
<evidence type="ECO:0000313" key="1">
    <source>
        <dbReference type="EMBL" id="KAF1979160.1"/>
    </source>
</evidence>
<dbReference type="EMBL" id="ML976658">
    <property type="protein sequence ID" value="KAF1979160.1"/>
    <property type="molecule type" value="Genomic_DNA"/>
</dbReference>
<sequence length="123" mass="13723">MNSKSSTVSSVMKLTDQSALFSHLLCLSSALLAVNQRINPQDTSEVPDKGKGLIAIKNIARDTRILSERPIITTPEGQRDDAWLKKHISHQVAALSEQQRESFLSMHNIHPYQDDAEQFLGII</sequence>
<dbReference type="PANTHER" id="PTHR47332">
    <property type="entry name" value="SET DOMAIN-CONTAINING PROTEIN 5"/>
    <property type="match status" value="1"/>
</dbReference>
<organism evidence="1 2">
    <name type="scientific">Bimuria novae-zelandiae CBS 107.79</name>
    <dbReference type="NCBI Taxonomy" id="1447943"/>
    <lineage>
        <taxon>Eukaryota</taxon>
        <taxon>Fungi</taxon>
        <taxon>Dikarya</taxon>
        <taxon>Ascomycota</taxon>
        <taxon>Pezizomycotina</taxon>
        <taxon>Dothideomycetes</taxon>
        <taxon>Pleosporomycetidae</taxon>
        <taxon>Pleosporales</taxon>
        <taxon>Massarineae</taxon>
        <taxon>Didymosphaeriaceae</taxon>
        <taxon>Bimuria</taxon>
    </lineage>
</organism>
<gene>
    <name evidence="1" type="ORF">BU23DRAFT_595128</name>
</gene>
<keyword evidence="2" id="KW-1185">Reference proteome</keyword>
<evidence type="ECO:0000313" key="2">
    <source>
        <dbReference type="Proteomes" id="UP000800036"/>
    </source>
</evidence>
<dbReference type="Proteomes" id="UP000800036">
    <property type="component" value="Unassembled WGS sequence"/>
</dbReference>
<dbReference type="OrthoDB" id="265717at2759"/>
<reference evidence="1" key="1">
    <citation type="journal article" date="2020" name="Stud. Mycol.">
        <title>101 Dothideomycetes genomes: a test case for predicting lifestyles and emergence of pathogens.</title>
        <authorList>
            <person name="Haridas S."/>
            <person name="Albert R."/>
            <person name="Binder M."/>
            <person name="Bloem J."/>
            <person name="Labutti K."/>
            <person name="Salamov A."/>
            <person name="Andreopoulos B."/>
            <person name="Baker S."/>
            <person name="Barry K."/>
            <person name="Bills G."/>
            <person name="Bluhm B."/>
            <person name="Cannon C."/>
            <person name="Castanera R."/>
            <person name="Culley D."/>
            <person name="Daum C."/>
            <person name="Ezra D."/>
            <person name="Gonzalez J."/>
            <person name="Henrissat B."/>
            <person name="Kuo A."/>
            <person name="Liang C."/>
            <person name="Lipzen A."/>
            <person name="Lutzoni F."/>
            <person name="Magnuson J."/>
            <person name="Mondo S."/>
            <person name="Nolan M."/>
            <person name="Ohm R."/>
            <person name="Pangilinan J."/>
            <person name="Park H.-J."/>
            <person name="Ramirez L."/>
            <person name="Alfaro M."/>
            <person name="Sun H."/>
            <person name="Tritt A."/>
            <person name="Yoshinaga Y."/>
            <person name="Zwiers L.-H."/>
            <person name="Turgeon B."/>
            <person name="Goodwin S."/>
            <person name="Spatafora J."/>
            <person name="Crous P."/>
            <person name="Grigoriev I."/>
        </authorList>
    </citation>
    <scope>NUCLEOTIDE SEQUENCE</scope>
    <source>
        <strain evidence="1">CBS 107.79</strain>
    </source>
</reference>
<dbReference type="AlphaFoldDB" id="A0A6A5VRG2"/>
<name>A0A6A5VRG2_9PLEO</name>
<dbReference type="PANTHER" id="PTHR47332:SF2">
    <property type="entry name" value="SET-6"/>
    <property type="match status" value="1"/>
</dbReference>